<organism evidence="13 14">
    <name type="scientific">Halochromatium salexigens</name>
    <name type="common">Chromatium salexigens</name>
    <dbReference type="NCBI Taxonomy" id="49447"/>
    <lineage>
        <taxon>Bacteria</taxon>
        <taxon>Pseudomonadati</taxon>
        <taxon>Pseudomonadota</taxon>
        <taxon>Gammaproteobacteria</taxon>
        <taxon>Chromatiales</taxon>
        <taxon>Chromatiaceae</taxon>
        <taxon>Halochromatium</taxon>
    </lineage>
</organism>
<proteinExistence type="inferred from homology"/>
<reference evidence="13" key="1">
    <citation type="submission" date="2017-05" db="EMBL/GenBank/DDBJ databases">
        <authorList>
            <person name="Imhoff J.F."/>
            <person name="Rahn T."/>
            <person name="Kuenzel S."/>
            <person name="Neulinger S.C."/>
        </authorList>
    </citation>
    <scope>NUCLEOTIDE SEQUENCE</scope>
    <source>
        <strain evidence="13">DSM 4395</strain>
    </source>
</reference>
<protein>
    <recommendedName>
        <fullName evidence="3">mannose-1-phosphate guanylyltransferase</fullName>
        <ecNumber evidence="3">2.7.7.13</ecNumber>
    </recommendedName>
</protein>
<dbReference type="Gene3D" id="2.60.120.10">
    <property type="entry name" value="Jelly Rolls"/>
    <property type="match status" value="1"/>
</dbReference>
<feature type="domain" description="Mannose-6-phosphate isomerase type II C-terminal" evidence="11">
    <location>
        <begin position="373"/>
        <end position="487"/>
    </location>
</feature>
<evidence type="ECO:0000256" key="6">
    <source>
        <dbReference type="ARBA" id="ARBA00022741"/>
    </source>
</evidence>
<dbReference type="CDD" id="cd02509">
    <property type="entry name" value="GDP-M1P_Guanylyltransferase"/>
    <property type="match status" value="1"/>
</dbReference>
<dbReference type="InterPro" id="IPR029044">
    <property type="entry name" value="Nucleotide-diphossugar_trans"/>
</dbReference>
<evidence type="ECO:0000256" key="7">
    <source>
        <dbReference type="ARBA" id="ARBA00023134"/>
    </source>
</evidence>
<evidence type="ECO:0000256" key="1">
    <source>
        <dbReference type="ARBA" id="ARBA00004823"/>
    </source>
</evidence>
<evidence type="ECO:0000256" key="8">
    <source>
        <dbReference type="ARBA" id="ARBA00047343"/>
    </source>
</evidence>
<dbReference type="FunFam" id="3.90.550.10:FF:000046">
    <property type="entry name" value="Mannose-1-phosphate guanylyltransferase (GDP)"/>
    <property type="match status" value="1"/>
</dbReference>
<dbReference type="InterPro" id="IPR051161">
    <property type="entry name" value="Mannose-6P_isomerase_type2"/>
</dbReference>
<dbReference type="InterPro" id="IPR001538">
    <property type="entry name" value="Man6P_isomerase-2_C"/>
</dbReference>
<comment type="caution">
    <text evidence="13">The sequence shown here is derived from an EMBL/GenBank/DDBJ whole genome shotgun (WGS) entry which is preliminary data.</text>
</comment>
<reference evidence="13" key="2">
    <citation type="journal article" date="2020" name="Microorganisms">
        <title>Osmotic Adaptation and Compatible Solute Biosynthesis of Phototrophic Bacteria as Revealed from Genome Analyses.</title>
        <authorList>
            <person name="Imhoff J.F."/>
            <person name="Rahn T."/>
            <person name="Kunzel S."/>
            <person name="Keller A."/>
            <person name="Neulinger S.C."/>
        </authorList>
    </citation>
    <scope>NUCLEOTIDE SEQUENCE</scope>
    <source>
        <strain evidence="13">DSM 4395</strain>
    </source>
</reference>
<dbReference type="InterPro" id="IPR054566">
    <property type="entry name" value="ManC/GMP-like_b-helix"/>
</dbReference>
<evidence type="ECO:0000259" key="11">
    <source>
        <dbReference type="Pfam" id="PF01050"/>
    </source>
</evidence>
<keyword evidence="5 13" id="KW-0548">Nucleotidyltransferase</keyword>
<accession>A0AAJ0UF33</accession>
<dbReference type="SUPFAM" id="SSF53448">
    <property type="entry name" value="Nucleotide-diphospho-sugar transferases"/>
    <property type="match status" value="1"/>
</dbReference>
<dbReference type="RefSeq" id="WP_201244710.1">
    <property type="nucleotide sequence ID" value="NZ_NHSF01000048.1"/>
</dbReference>
<evidence type="ECO:0000256" key="3">
    <source>
        <dbReference type="ARBA" id="ARBA00012387"/>
    </source>
</evidence>
<keyword evidence="14" id="KW-1185">Reference proteome</keyword>
<keyword evidence="7" id="KW-0342">GTP-binding</keyword>
<dbReference type="Pfam" id="PF00483">
    <property type="entry name" value="NTP_transferase"/>
    <property type="match status" value="1"/>
</dbReference>
<dbReference type="Pfam" id="PF01050">
    <property type="entry name" value="MannoseP_isomer"/>
    <property type="match status" value="1"/>
</dbReference>
<dbReference type="InterPro" id="IPR049577">
    <property type="entry name" value="GMPP_N"/>
</dbReference>
<dbReference type="PANTHER" id="PTHR46390">
    <property type="entry name" value="MANNOSE-1-PHOSPHATE GUANYLYLTRANSFERASE"/>
    <property type="match status" value="1"/>
</dbReference>
<dbReference type="EMBL" id="NHSF01000048">
    <property type="protein sequence ID" value="MBK5930289.1"/>
    <property type="molecule type" value="Genomic_DNA"/>
</dbReference>
<dbReference type="InterPro" id="IPR014710">
    <property type="entry name" value="RmlC-like_jellyroll"/>
</dbReference>
<dbReference type="SUPFAM" id="SSF51182">
    <property type="entry name" value="RmlC-like cupins"/>
    <property type="match status" value="1"/>
</dbReference>
<name>A0AAJ0UF33_HALSE</name>
<dbReference type="GO" id="GO:0004475">
    <property type="term" value="F:mannose-1-phosphate guanylyltransferase (GTP) activity"/>
    <property type="evidence" value="ECO:0007669"/>
    <property type="project" value="UniProtKB-EC"/>
</dbReference>
<evidence type="ECO:0000256" key="9">
    <source>
        <dbReference type="RuleBase" id="RU004190"/>
    </source>
</evidence>
<dbReference type="Pfam" id="PF22640">
    <property type="entry name" value="ManC_GMP_beta-helix"/>
    <property type="match status" value="1"/>
</dbReference>
<dbReference type="GO" id="GO:0016853">
    <property type="term" value="F:isomerase activity"/>
    <property type="evidence" value="ECO:0007669"/>
    <property type="project" value="UniProtKB-KW"/>
</dbReference>
<dbReference type="PANTHER" id="PTHR46390:SF1">
    <property type="entry name" value="MANNOSE-1-PHOSPHATE GUANYLYLTRANSFERASE"/>
    <property type="match status" value="1"/>
</dbReference>
<keyword evidence="4" id="KW-0808">Transferase</keyword>
<dbReference type="GO" id="GO:0000271">
    <property type="term" value="P:polysaccharide biosynthetic process"/>
    <property type="evidence" value="ECO:0007669"/>
    <property type="project" value="InterPro"/>
</dbReference>
<dbReference type="Gene3D" id="3.90.550.10">
    <property type="entry name" value="Spore Coat Polysaccharide Biosynthesis Protein SpsA, Chain A"/>
    <property type="match status" value="1"/>
</dbReference>
<comment type="pathway">
    <text evidence="1">Nucleotide-sugar biosynthesis; GDP-alpha-D-mannose biosynthesis; GDP-alpha-D-mannose from alpha-D-mannose 1-phosphate (GTP route): step 1/1.</text>
</comment>
<comment type="similarity">
    <text evidence="2 9">Belongs to the mannose-6-phosphate isomerase type 2 family.</text>
</comment>
<feature type="domain" description="MannoseP isomerase/GMP-like beta-helix" evidence="12">
    <location>
        <begin position="321"/>
        <end position="366"/>
    </location>
</feature>
<evidence type="ECO:0000313" key="13">
    <source>
        <dbReference type="EMBL" id="MBK5930289.1"/>
    </source>
</evidence>
<evidence type="ECO:0000256" key="2">
    <source>
        <dbReference type="ARBA" id="ARBA00006115"/>
    </source>
</evidence>
<evidence type="ECO:0000256" key="4">
    <source>
        <dbReference type="ARBA" id="ARBA00022679"/>
    </source>
</evidence>
<dbReference type="AlphaFoldDB" id="A0AAJ0UF33"/>
<dbReference type="EC" id="2.7.7.13" evidence="3"/>
<sequence length="497" mass="54449">MHLQPVILSGGSGTRLWPLSREAYPKQFLPLTGANTLLQDTALRLDGLVEEHPRLGVLPRDPIVVCNEAHRFLVAEQMRLIGRTPAAILLEPFGRNTAPALTLAALSAVAADDDDPILLVAPADHAIADGEAFRQAVADGAVLAEQGAVITFGIVPAKPETGYGYIQQGEALANTDLNGAAYRLHAFVEKPERATAERYLSSGEYLWNSGIFMLRASLWLTLIRRFRPEIAEACTAAMDAVRGDGAFRRLDATLFKACPSDSIDYAVMERLSQAEDISEHPAIVLPLAAGWSDVGAWSALWEVREQDGDGNVLDGDAFVHESHNNLLIAQSRLLAAVGVDNLIMVETPDAVLVANRERAQDVKAVTRFLSEAQRNEHRHHQRVHRPWGAFESITMGGRYQVKRLTVKPGEALSMQMHHHRAEHWVVVSGTAKVTNDDKTFLLTENQSTYIPVGTTHRLENPGTIPLEIIEVQSGSYLGEDDIVRFDDLYDRGGDSGC</sequence>
<keyword evidence="6" id="KW-0547">Nucleotide-binding</keyword>
<dbReference type="GO" id="GO:0005525">
    <property type="term" value="F:GTP binding"/>
    <property type="evidence" value="ECO:0007669"/>
    <property type="project" value="UniProtKB-KW"/>
</dbReference>
<dbReference type="NCBIfam" id="TIGR01479">
    <property type="entry name" value="GMP_PMI"/>
    <property type="match status" value="1"/>
</dbReference>
<dbReference type="InterPro" id="IPR011051">
    <property type="entry name" value="RmlC_Cupin_sf"/>
</dbReference>
<dbReference type="CDD" id="cd02213">
    <property type="entry name" value="cupin_PMI_typeII_C"/>
    <property type="match status" value="1"/>
</dbReference>
<evidence type="ECO:0000259" key="10">
    <source>
        <dbReference type="Pfam" id="PF00483"/>
    </source>
</evidence>
<feature type="domain" description="Nucleotidyl transferase" evidence="10">
    <location>
        <begin position="5"/>
        <end position="307"/>
    </location>
</feature>
<dbReference type="InterPro" id="IPR006375">
    <property type="entry name" value="Man1P_GuaTrfase/Man6P_Isoase"/>
</dbReference>
<evidence type="ECO:0000313" key="14">
    <source>
        <dbReference type="Proteomes" id="UP001296967"/>
    </source>
</evidence>
<dbReference type="FunFam" id="2.60.120.10:FF:000032">
    <property type="entry name" value="Mannose-1-phosphate guanylyltransferase/mannose-6-phosphate isomerase"/>
    <property type="match status" value="1"/>
</dbReference>
<dbReference type="InterPro" id="IPR005835">
    <property type="entry name" value="NTP_transferase_dom"/>
</dbReference>
<dbReference type="Proteomes" id="UP001296967">
    <property type="component" value="Unassembled WGS sequence"/>
</dbReference>
<evidence type="ECO:0000256" key="5">
    <source>
        <dbReference type="ARBA" id="ARBA00022695"/>
    </source>
</evidence>
<comment type="catalytic activity">
    <reaction evidence="8">
        <text>alpha-D-mannose 1-phosphate + GTP + H(+) = GDP-alpha-D-mannose + diphosphate</text>
        <dbReference type="Rhea" id="RHEA:15229"/>
        <dbReference type="ChEBI" id="CHEBI:15378"/>
        <dbReference type="ChEBI" id="CHEBI:33019"/>
        <dbReference type="ChEBI" id="CHEBI:37565"/>
        <dbReference type="ChEBI" id="CHEBI:57527"/>
        <dbReference type="ChEBI" id="CHEBI:58409"/>
        <dbReference type="EC" id="2.7.7.13"/>
    </reaction>
</comment>
<dbReference type="GO" id="GO:0009298">
    <property type="term" value="P:GDP-mannose biosynthetic process"/>
    <property type="evidence" value="ECO:0007669"/>
    <property type="project" value="TreeGrafter"/>
</dbReference>
<keyword evidence="13" id="KW-0413">Isomerase</keyword>
<evidence type="ECO:0000259" key="12">
    <source>
        <dbReference type="Pfam" id="PF22640"/>
    </source>
</evidence>
<gene>
    <name evidence="13" type="ORF">CCR82_07065</name>
</gene>